<keyword evidence="2" id="KW-1185">Reference proteome</keyword>
<protein>
    <submittedName>
        <fullName evidence="1">Putative ABC-type ATPase</fullName>
    </submittedName>
</protein>
<dbReference type="PANTHER" id="PTHR39206">
    <property type="entry name" value="SLL8004 PROTEIN"/>
    <property type="match status" value="1"/>
</dbReference>
<gene>
    <name evidence="1" type="ORF">FHS48_003859</name>
</gene>
<dbReference type="Proteomes" id="UP000544872">
    <property type="component" value="Unassembled WGS sequence"/>
</dbReference>
<organism evidence="1 2">
    <name type="scientific">Novispirillum itersonii</name>
    <name type="common">Aquaspirillum itersonii</name>
    <dbReference type="NCBI Taxonomy" id="189"/>
    <lineage>
        <taxon>Bacteria</taxon>
        <taxon>Pseudomonadati</taxon>
        <taxon>Pseudomonadota</taxon>
        <taxon>Alphaproteobacteria</taxon>
        <taxon>Rhodospirillales</taxon>
        <taxon>Novispirillaceae</taxon>
        <taxon>Novispirillum</taxon>
    </lineage>
</organism>
<reference evidence="1 2" key="1">
    <citation type="submission" date="2020-08" db="EMBL/GenBank/DDBJ databases">
        <title>Genomic Encyclopedia of Type Strains, Phase IV (KMG-IV): sequencing the most valuable type-strain genomes for metagenomic binning, comparative biology and taxonomic classification.</title>
        <authorList>
            <person name="Goeker M."/>
        </authorList>
    </citation>
    <scope>NUCLEOTIDE SEQUENCE [LARGE SCALE GENOMIC DNA]</scope>
    <source>
        <strain evidence="1 2">DSM 11590</strain>
    </source>
</reference>
<comment type="caution">
    <text evidence="1">The sequence shown here is derived from an EMBL/GenBank/DDBJ whole genome shotgun (WGS) entry which is preliminary data.</text>
</comment>
<dbReference type="AlphaFoldDB" id="A0A7W9ZJM5"/>
<dbReference type="Pfam" id="PF13671">
    <property type="entry name" value="AAA_33"/>
    <property type="match status" value="1"/>
</dbReference>
<name>A0A7W9ZJM5_NOVIT</name>
<accession>A0A7W9ZJM5</accession>
<evidence type="ECO:0000313" key="1">
    <source>
        <dbReference type="EMBL" id="MBB6212405.1"/>
    </source>
</evidence>
<evidence type="ECO:0000313" key="2">
    <source>
        <dbReference type="Proteomes" id="UP000544872"/>
    </source>
</evidence>
<dbReference type="InterPro" id="IPR027417">
    <property type="entry name" value="P-loop_NTPase"/>
</dbReference>
<dbReference type="RefSeq" id="WP_184266347.1">
    <property type="nucleotide sequence ID" value="NZ_JACIIX010000024.1"/>
</dbReference>
<sequence length="201" mass="22049">MARLWIVAGPNGAGKSTLVEDFNRAGLPVSNPDELAKQINPGNPEKAQIEAGRRALTERRAFLVAGQSFLIETTFSGRGSLQQIEEAKQAGFKTCLVVVGIKSAVTSFARVATRVMRGGHSVPAADIERRYQRTFDNVNQALKQVDLAFVIDNSKRRPSLVAKIERGKVIRLSPKAPAWILKQIPLLARHRAKERSQGLSL</sequence>
<dbReference type="Gene3D" id="3.40.50.300">
    <property type="entry name" value="P-loop containing nucleotide triphosphate hydrolases"/>
    <property type="match status" value="1"/>
</dbReference>
<dbReference type="SUPFAM" id="SSF52540">
    <property type="entry name" value="P-loop containing nucleoside triphosphate hydrolases"/>
    <property type="match status" value="1"/>
</dbReference>
<dbReference type="EMBL" id="JACIIX010000024">
    <property type="protein sequence ID" value="MBB6212405.1"/>
    <property type="molecule type" value="Genomic_DNA"/>
</dbReference>
<dbReference type="PANTHER" id="PTHR39206:SF1">
    <property type="entry name" value="SLL8004 PROTEIN"/>
    <property type="match status" value="1"/>
</dbReference>
<proteinExistence type="predicted"/>